<dbReference type="SUPFAM" id="SSF53955">
    <property type="entry name" value="Lysozyme-like"/>
    <property type="match status" value="1"/>
</dbReference>
<dbReference type="InterPro" id="IPR023346">
    <property type="entry name" value="Lysozyme-like_dom_sf"/>
</dbReference>
<protein>
    <recommendedName>
        <fullName evidence="3">Transglycosylase SLT domain-containing protein</fullName>
    </recommendedName>
</protein>
<accession>A0A1Y0CBM1</accession>
<keyword evidence="2" id="KW-1185">Reference proteome</keyword>
<organism evidence="1 2">
    <name type="scientific">Mycobacterium dioxanotrophicus</name>
    <dbReference type="NCBI Taxonomy" id="482462"/>
    <lineage>
        <taxon>Bacteria</taxon>
        <taxon>Bacillati</taxon>
        <taxon>Actinomycetota</taxon>
        <taxon>Actinomycetes</taxon>
        <taxon>Mycobacteriales</taxon>
        <taxon>Mycobacteriaceae</taxon>
        <taxon>Mycobacterium</taxon>
    </lineage>
</organism>
<reference evidence="1 2" key="1">
    <citation type="submission" date="2017-04" db="EMBL/GenBank/DDBJ databases">
        <title>Whole Genome Sequence of 1,4-Dioxane Degrading Bacterium Mycobacterium dioxanotrophicus PH-06.</title>
        <authorList>
            <person name="He Y."/>
        </authorList>
    </citation>
    <scope>NUCLEOTIDE SEQUENCE [LARGE SCALE GENOMIC DNA]</scope>
    <source>
        <strain evidence="1 2">PH-06</strain>
    </source>
</reference>
<dbReference type="RefSeq" id="WP_087079753.1">
    <property type="nucleotide sequence ID" value="NZ_CP020809.1"/>
</dbReference>
<name>A0A1Y0CBM1_9MYCO</name>
<sequence length="265" mass="29286">MARLINRWSILVWAVALVATVVLVTVLATDGLAPGTATPTPEPKASYGGGGTLPVGSVLPSGQQCAKYADDVGLDRETVPENRAANMSVPQDLRMPAWPDFWDASANRLFVPRIDGQFTGTTDQIIVWGACKWGIETDLVRAMAMAESSWRQDKVSDFVMDPALCVDGSSLPCPTSFGLLQLKHTTRPGSWPNSLQHTAFNVDYSLAVLRGCFEGWVTYLRNGYTSGDMWDCVGWHYSGAWKDDLALKYIDTVQHWLNVRPWMDW</sequence>
<dbReference type="EMBL" id="CP020809">
    <property type="protein sequence ID" value="ART72447.1"/>
    <property type="molecule type" value="Genomic_DNA"/>
</dbReference>
<proteinExistence type="predicted"/>
<dbReference type="Proteomes" id="UP000195331">
    <property type="component" value="Chromosome"/>
</dbReference>
<evidence type="ECO:0000313" key="2">
    <source>
        <dbReference type="Proteomes" id="UP000195331"/>
    </source>
</evidence>
<evidence type="ECO:0000313" key="1">
    <source>
        <dbReference type="EMBL" id="ART72447.1"/>
    </source>
</evidence>
<dbReference type="KEGG" id="mdx:BTO20_31290"/>
<dbReference type="AlphaFoldDB" id="A0A1Y0CBM1"/>
<dbReference type="OrthoDB" id="3806316at2"/>
<gene>
    <name evidence="1" type="ORF">BTO20_31290</name>
</gene>
<evidence type="ECO:0008006" key="3">
    <source>
        <dbReference type="Google" id="ProtNLM"/>
    </source>
</evidence>